<dbReference type="InterPro" id="IPR001433">
    <property type="entry name" value="OxRdtase_FAD/NAD-bd"/>
</dbReference>
<dbReference type="AlphaFoldDB" id="A0AAE3G4H4"/>
<protein>
    <submittedName>
        <fullName evidence="3">Vanillate O-demethylase ferredoxin subunit</fullName>
        <ecNumber evidence="3">1.14.13.82</ecNumber>
    </submittedName>
</protein>
<dbReference type="PANTHER" id="PTHR30212:SF2">
    <property type="entry name" value="PROTEIN YIIM"/>
    <property type="match status" value="1"/>
</dbReference>
<dbReference type="EMBL" id="JALJXV010000006">
    <property type="protein sequence ID" value="MCP1675670.1"/>
    <property type="molecule type" value="Genomic_DNA"/>
</dbReference>
<reference evidence="3" key="1">
    <citation type="submission" date="2022-03" db="EMBL/GenBank/DDBJ databases">
        <title>Genomic Encyclopedia of Type Strains, Phase III (KMG-III): the genomes of soil and plant-associated and newly described type strains.</title>
        <authorList>
            <person name="Whitman W."/>
        </authorList>
    </citation>
    <scope>NUCLEOTIDE SEQUENCE</scope>
    <source>
        <strain evidence="3">ANL 6-2</strain>
    </source>
</reference>
<dbReference type="Pfam" id="PF00175">
    <property type="entry name" value="NAD_binding_1"/>
    <property type="match status" value="1"/>
</dbReference>
<feature type="domain" description="FAD-binding FR-type" evidence="2">
    <location>
        <begin position="7"/>
        <end position="109"/>
    </location>
</feature>
<dbReference type="InterPro" id="IPR036010">
    <property type="entry name" value="2Fe-2S_ferredoxin-like_sf"/>
</dbReference>
<evidence type="ECO:0000313" key="3">
    <source>
        <dbReference type="EMBL" id="MCP1675670.1"/>
    </source>
</evidence>
<gene>
    <name evidence="3" type="ORF">J2T57_002820</name>
</gene>
<dbReference type="InterPro" id="IPR012675">
    <property type="entry name" value="Beta-grasp_dom_sf"/>
</dbReference>
<name>A0AAE3G4H4_9GAMM</name>
<evidence type="ECO:0000259" key="2">
    <source>
        <dbReference type="PROSITE" id="PS51384"/>
    </source>
</evidence>
<dbReference type="CDD" id="cd00207">
    <property type="entry name" value="fer2"/>
    <property type="match status" value="1"/>
</dbReference>
<evidence type="ECO:0000259" key="1">
    <source>
        <dbReference type="PROSITE" id="PS51085"/>
    </source>
</evidence>
<dbReference type="PROSITE" id="PS51085">
    <property type="entry name" value="2FE2S_FER_2"/>
    <property type="match status" value="1"/>
</dbReference>
<dbReference type="RefSeq" id="WP_253479303.1">
    <property type="nucleotide sequence ID" value="NZ_JALJXV010000006.1"/>
</dbReference>
<keyword evidence="4" id="KW-1185">Reference proteome</keyword>
<proteinExistence type="predicted"/>
<evidence type="ECO:0000313" key="4">
    <source>
        <dbReference type="Proteomes" id="UP001205843"/>
    </source>
</evidence>
<dbReference type="PANTHER" id="PTHR30212">
    <property type="entry name" value="PROTEIN YIIM"/>
    <property type="match status" value="1"/>
</dbReference>
<dbReference type="PROSITE" id="PS51384">
    <property type="entry name" value="FAD_FR"/>
    <property type="match status" value="1"/>
</dbReference>
<dbReference type="GO" id="GO:0051537">
    <property type="term" value="F:2 iron, 2 sulfur cluster binding"/>
    <property type="evidence" value="ECO:0007669"/>
    <property type="project" value="InterPro"/>
</dbReference>
<dbReference type="InterPro" id="IPR001041">
    <property type="entry name" value="2Fe-2S_ferredoxin-type"/>
</dbReference>
<dbReference type="Pfam" id="PF00111">
    <property type="entry name" value="Fer2"/>
    <property type="match status" value="1"/>
</dbReference>
<keyword evidence="3" id="KW-0560">Oxidoreductase</keyword>
<dbReference type="GO" id="GO:0018489">
    <property type="term" value="F:vanillate monooxygenase activity"/>
    <property type="evidence" value="ECO:0007669"/>
    <property type="project" value="UniProtKB-EC"/>
</dbReference>
<dbReference type="EC" id="1.14.13.82" evidence="3"/>
<dbReference type="CDD" id="cd06185">
    <property type="entry name" value="PDR_like"/>
    <property type="match status" value="1"/>
</dbReference>
<dbReference type="SUPFAM" id="SSF54292">
    <property type="entry name" value="2Fe-2S ferredoxin-like"/>
    <property type="match status" value="1"/>
</dbReference>
<feature type="domain" description="2Fe-2S ferredoxin-type" evidence="1">
    <location>
        <begin position="238"/>
        <end position="326"/>
    </location>
</feature>
<comment type="caution">
    <text evidence="3">The sequence shown here is derived from an EMBL/GenBank/DDBJ whole genome shotgun (WGS) entry which is preliminary data.</text>
</comment>
<dbReference type="Gene3D" id="3.40.50.80">
    <property type="entry name" value="Nucleotide-binding domain of ferredoxin-NADP reductase (FNR) module"/>
    <property type="match status" value="1"/>
</dbReference>
<dbReference type="Proteomes" id="UP001205843">
    <property type="component" value="Unassembled WGS sequence"/>
</dbReference>
<dbReference type="InterPro" id="IPR039261">
    <property type="entry name" value="FNR_nucleotide-bd"/>
</dbReference>
<dbReference type="Gene3D" id="2.40.30.10">
    <property type="entry name" value="Translation factors"/>
    <property type="match status" value="1"/>
</dbReference>
<dbReference type="InterPro" id="IPR017938">
    <property type="entry name" value="Riboflavin_synthase-like_b-brl"/>
</dbReference>
<dbReference type="InterPro" id="IPR017927">
    <property type="entry name" value="FAD-bd_FR_type"/>
</dbReference>
<dbReference type="SUPFAM" id="SSF52343">
    <property type="entry name" value="Ferredoxin reductase-like, C-terminal NADP-linked domain"/>
    <property type="match status" value="1"/>
</dbReference>
<dbReference type="InterPro" id="IPR052353">
    <property type="entry name" value="Benzoxazolinone_Detox_Enz"/>
</dbReference>
<dbReference type="PROSITE" id="PS00197">
    <property type="entry name" value="2FE2S_FER_1"/>
    <property type="match status" value="1"/>
</dbReference>
<dbReference type="PRINTS" id="PR00409">
    <property type="entry name" value="PHDIOXRDTASE"/>
</dbReference>
<accession>A0AAE3G4H4</accession>
<organism evidence="3 4">
    <name type="scientific">Natronocella acetinitrilica</name>
    <dbReference type="NCBI Taxonomy" id="414046"/>
    <lineage>
        <taxon>Bacteria</taxon>
        <taxon>Pseudomonadati</taxon>
        <taxon>Pseudomonadota</taxon>
        <taxon>Gammaproteobacteria</taxon>
        <taxon>Chromatiales</taxon>
        <taxon>Ectothiorhodospiraceae</taxon>
        <taxon>Natronocella</taxon>
    </lineage>
</organism>
<dbReference type="InterPro" id="IPR006058">
    <property type="entry name" value="2Fe2S_fd_BS"/>
</dbReference>
<dbReference type="SUPFAM" id="SSF63380">
    <property type="entry name" value="Riboflavin synthase domain-like"/>
    <property type="match status" value="1"/>
</dbReference>
<sequence>MAVSTSTETLKVRVAKVTPETDTIKRFELVALDGGELPAFTAGAHVNVITDAGMARSYSLANDPTERSRYLLGVLREPESRGGSEWMHESVSEGMELEITLPRNNFELREDGRSHVLIAGGVGITPLLSMAHRLKAIGAEFTLHYCTKFAEQTAFREEVSAVCGDRAVFHHDGGDPDEGIQLEQVLMDPPEDGHLYVCGPGGLLQATRMLADAFEWPEEHVHFELFSAQRSGDELSNDPFTVYLQKSERELEVPADKTLLQVLREAGYEIESFCEEGICSTCETAVVSGNIEHRDDVLSDDEKACNDRMMVCVSRAPAGERVVLDL</sequence>
<dbReference type="Gene3D" id="3.10.20.30">
    <property type="match status" value="1"/>
</dbReference>